<proteinExistence type="predicted"/>
<evidence type="ECO:0000313" key="3">
    <source>
        <dbReference type="Proteomes" id="UP000198518"/>
    </source>
</evidence>
<dbReference type="Pfam" id="PF18545">
    <property type="entry name" value="HalOD1"/>
    <property type="match status" value="1"/>
</dbReference>
<accession>A0A1I0Q1G5</accession>
<protein>
    <recommendedName>
        <fullName evidence="1">Halobacterial output domain-containing protein</fullName>
    </recommendedName>
</protein>
<evidence type="ECO:0000313" key="2">
    <source>
        <dbReference type="EMBL" id="SEW20763.1"/>
    </source>
</evidence>
<dbReference type="Proteomes" id="UP000198518">
    <property type="component" value="Unassembled WGS sequence"/>
</dbReference>
<gene>
    <name evidence="2" type="ORF">SAMN04487945_2181</name>
</gene>
<organism evidence="2 3">
    <name type="scientific">Halobacterium jilantaiense</name>
    <dbReference type="NCBI Taxonomy" id="355548"/>
    <lineage>
        <taxon>Archaea</taxon>
        <taxon>Methanobacteriati</taxon>
        <taxon>Methanobacteriota</taxon>
        <taxon>Stenosarchaea group</taxon>
        <taxon>Halobacteria</taxon>
        <taxon>Halobacteriales</taxon>
        <taxon>Halobacteriaceae</taxon>
        <taxon>Halobacterium</taxon>
    </lineage>
</organism>
<feature type="domain" description="Halobacterial output" evidence="1">
    <location>
        <begin position="29"/>
        <end position="97"/>
    </location>
</feature>
<dbReference type="InterPro" id="IPR040624">
    <property type="entry name" value="HalOD1"/>
</dbReference>
<sequence length="102" mass="11092">MLSTNRGATDAALAESSPLSRNFAWTDVRPATAVVELVAEATDENPTALDPLHDAIDPDALNRVVEPTEPNASGNLRVSFSYQEFFVVVRQSGQITLYDLDE</sequence>
<name>A0A1I0Q1G5_9EURY</name>
<dbReference type="AlphaFoldDB" id="A0A1I0Q1G5"/>
<reference evidence="2 3" key="1">
    <citation type="submission" date="2016-10" db="EMBL/GenBank/DDBJ databases">
        <authorList>
            <person name="de Groot N.N."/>
        </authorList>
    </citation>
    <scope>NUCLEOTIDE SEQUENCE [LARGE SCALE GENOMIC DNA]</scope>
    <source>
        <strain evidence="2 3">CGMCC 1.5337</strain>
    </source>
</reference>
<dbReference type="EMBL" id="FOJA01000001">
    <property type="protein sequence ID" value="SEW20763.1"/>
    <property type="molecule type" value="Genomic_DNA"/>
</dbReference>
<keyword evidence="3" id="KW-1185">Reference proteome</keyword>
<evidence type="ECO:0000259" key="1">
    <source>
        <dbReference type="Pfam" id="PF18545"/>
    </source>
</evidence>